<dbReference type="AlphaFoldDB" id="A0A7S3VSC8"/>
<keyword evidence="1" id="KW-0175">Coiled coil</keyword>
<keyword evidence="2" id="KW-0812">Transmembrane</keyword>
<dbReference type="EMBL" id="HBIP01029299">
    <property type="protein sequence ID" value="CAE0502642.1"/>
    <property type="molecule type" value="Transcribed_RNA"/>
</dbReference>
<evidence type="ECO:0000256" key="2">
    <source>
        <dbReference type="SAM" id="Phobius"/>
    </source>
</evidence>
<accession>A0A7S3VSC8</accession>
<protein>
    <submittedName>
        <fullName evidence="3">Uncharacterized protein</fullName>
    </submittedName>
</protein>
<name>A0A7S3VSC8_DUNTE</name>
<keyword evidence="2" id="KW-0472">Membrane</keyword>
<gene>
    <name evidence="3" type="ORF">DTER00134_LOCUS17715</name>
</gene>
<organism evidence="3">
    <name type="scientific">Dunaliella tertiolecta</name>
    <name type="common">Green alga</name>
    <dbReference type="NCBI Taxonomy" id="3047"/>
    <lineage>
        <taxon>Eukaryota</taxon>
        <taxon>Viridiplantae</taxon>
        <taxon>Chlorophyta</taxon>
        <taxon>core chlorophytes</taxon>
        <taxon>Chlorophyceae</taxon>
        <taxon>CS clade</taxon>
        <taxon>Chlamydomonadales</taxon>
        <taxon>Dunaliellaceae</taxon>
        <taxon>Dunaliella</taxon>
    </lineage>
</organism>
<sequence>MAALGKDLLRKRGSSCESLPLYAVNEVPAKEEEKEEAPNEAVRSVSNESSKRCFYLWFIPAVAIFTLVALLSMQLLHMEQEKFQRLDKTISELKAQVRAAQNELALVRKSKAWEESDAMTQMLNRLARAERNTQQFKKDTEQHKKDLEQCKREVEHQREEEQSSKDVKQCRTELGQLRGEFEQSQKDLQQSVSEGVQCKQDLEKLKSTSLKLQKQDGA</sequence>
<reference evidence="3" key="1">
    <citation type="submission" date="2021-01" db="EMBL/GenBank/DDBJ databases">
        <authorList>
            <person name="Corre E."/>
            <person name="Pelletier E."/>
            <person name="Niang G."/>
            <person name="Scheremetjew M."/>
            <person name="Finn R."/>
            <person name="Kale V."/>
            <person name="Holt S."/>
            <person name="Cochrane G."/>
            <person name="Meng A."/>
            <person name="Brown T."/>
            <person name="Cohen L."/>
        </authorList>
    </citation>
    <scope>NUCLEOTIDE SEQUENCE</scope>
    <source>
        <strain evidence="3">CCMP1320</strain>
    </source>
</reference>
<proteinExistence type="predicted"/>
<feature type="coiled-coil region" evidence="1">
    <location>
        <begin position="76"/>
        <end position="164"/>
    </location>
</feature>
<evidence type="ECO:0000313" key="3">
    <source>
        <dbReference type="EMBL" id="CAE0502642.1"/>
    </source>
</evidence>
<keyword evidence="2" id="KW-1133">Transmembrane helix</keyword>
<feature type="transmembrane region" description="Helical" evidence="2">
    <location>
        <begin position="54"/>
        <end position="76"/>
    </location>
</feature>
<evidence type="ECO:0000256" key="1">
    <source>
        <dbReference type="SAM" id="Coils"/>
    </source>
</evidence>